<dbReference type="Proteomes" id="UP000250266">
    <property type="component" value="Unassembled WGS sequence"/>
</dbReference>
<evidence type="ECO:0000313" key="3">
    <source>
        <dbReference type="Proteomes" id="UP000250266"/>
    </source>
</evidence>
<feature type="domain" description="Heterokaryon incompatibility" evidence="1">
    <location>
        <begin position="134"/>
        <end position="278"/>
    </location>
</feature>
<dbReference type="InterPro" id="IPR010730">
    <property type="entry name" value="HET"/>
</dbReference>
<dbReference type="AlphaFoldDB" id="A0A8E2E3E4"/>
<dbReference type="EMBL" id="KV745208">
    <property type="protein sequence ID" value="OCK76481.1"/>
    <property type="molecule type" value="Genomic_DNA"/>
</dbReference>
<organism evidence="2 3">
    <name type="scientific">Lepidopterella palustris CBS 459.81</name>
    <dbReference type="NCBI Taxonomy" id="1314670"/>
    <lineage>
        <taxon>Eukaryota</taxon>
        <taxon>Fungi</taxon>
        <taxon>Dikarya</taxon>
        <taxon>Ascomycota</taxon>
        <taxon>Pezizomycotina</taxon>
        <taxon>Dothideomycetes</taxon>
        <taxon>Pleosporomycetidae</taxon>
        <taxon>Mytilinidiales</taxon>
        <taxon>Argynnaceae</taxon>
        <taxon>Lepidopterella</taxon>
    </lineage>
</organism>
<dbReference type="PANTHER" id="PTHR33112">
    <property type="entry name" value="DOMAIN PROTEIN, PUTATIVE-RELATED"/>
    <property type="match status" value="1"/>
</dbReference>
<dbReference type="Pfam" id="PF06985">
    <property type="entry name" value="HET"/>
    <property type="match status" value="1"/>
</dbReference>
<protein>
    <submittedName>
        <fullName evidence="2">HET-domain-containing protein</fullName>
    </submittedName>
</protein>
<proteinExistence type="predicted"/>
<reference evidence="2 3" key="1">
    <citation type="journal article" date="2016" name="Nat. Commun.">
        <title>Ectomycorrhizal ecology is imprinted in the genome of the dominant symbiotic fungus Cenococcum geophilum.</title>
        <authorList>
            <consortium name="DOE Joint Genome Institute"/>
            <person name="Peter M."/>
            <person name="Kohler A."/>
            <person name="Ohm R.A."/>
            <person name="Kuo A."/>
            <person name="Krutzmann J."/>
            <person name="Morin E."/>
            <person name="Arend M."/>
            <person name="Barry K.W."/>
            <person name="Binder M."/>
            <person name="Choi C."/>
            <person name="Clum A."/>
            <person name="Copeland A."/>
            <person name="Grisel N."/>
            <person name="Haridas S."/>
            <person name="Kipfer T."/>
            <person name="LaButti K."/>
            <person name="Lindquist E."/>
            <person name="Lipzen A."/>
            <person name="Maire R."/>
            <person name="Meier B."/>
            <person name="Mihaltcheva S."/>
            <person name="Molinier V."/>
            <person name="Murat C."/>
            <person name="Poggeler S."/>
            <person name="Quandt C.A."/>
            <person name="Sperisen C."/>
            <person name="Tritt A."/>
            <person name="Tisserant E."/>
            <person name="Crous P.W."/>
            <person name="Henrissat B."/>
            <person name="Nehls U."/>
            <person name="Egli S."/>
            <person name="Spatafora J.W."/>
            <person name="Grigoriev I.V."/>
            <person name="Martin F.M."/>
        </authorList>
    </citation>
    <scope>NUCLEOTIDE SEQUENCE [LARGE SCALE GENOMIC DNA]</scope>
    <source>
        <strain evidence="2 3">CBS 459.81</strain>
    </source>
</reference>
<name>A0A8E2E3E4_9PEZI</name>
<accession>A0A8E2E3E4</accession>
<evidence type="ECO:0000313" key="2">
    <source>
        <dbReference type="EMBL" id="OCK76481.1"/>
    </source>
</evidence>
<gene>
    <name evidence="2" type="ORF">K432DRAFT_360283</name>
</gene>
<keyword evidence="3" id="KW-1185">Reference proteome</keyword>
<sequence>MTVGDIGSLRSRPDCPLCRLKLTACVGGAREYSDCGRVGLNSRSNSFQVGPLGTRIVFVKNPEAPAWLPQLGLMITSSQIPFGLVQQWLSLCQETHGPDCVPLPLEYGQNGLQRFRVIDVVSDCIVDAPLNCRYTTLSYVWGNVSQFQLSTDNQQMLMSPGSLRLIYPYLPRTIQDAMLFVSSIGERYIWVDSLCLVQDNREDVDQGVRVMDLIYGGSVLTILAGSGTNANAGLPGVRPRSRHVNQAVETIAPGVKMMVLRHYDHHLRAACYSNRGWT</sequence>
<evidence type="ECO:0000259" key="1">
    <source>
        <dbReference type="Pfam" id="PF06985"/>
    </source>
</evidence>
<dbReference type="OrthoDB" id="5135333at2759"/>
<dbReference type="PANTHER" id="PTHR33112:SF12">
    <property type="entry name" value="HETEROKARYON INCOMPATIBILITY DOMAIN-CONTAINING PROTEIN"/>
    <property type="match status" value="1"/>
</dbReference>